<feature type="signal peptide" evidence="5">
    <location>
        <begin position="1"/>
        <end position="17"/>
    </location>
</feature>
<dbReference type="GO" id="GO:0046872">
    <property type="term" value="F:metal ion binding"/>
    <property type="evidence" value="ECO:0007669"/>
    <property type="project" value="UniProtKB-KW"/>
</dbReference>
<organism evidence="7 8">
    <name type="scientific">Pukyongiella litopenaei</name>
    <dbReference type="NCBI Taxonomy" id="2605946"/>
    <lineage>
        <taxon>Bacteria</taxon>
        <taxon>Pseudomonadati</taxon>
        <taxon>Pseudomonadota</taxon>
        <taxon>Alphaproteobacteria</taxon>
        <taxon>Rhodobacterales</taxon>
        <taxon>Paracoccaceae</taxon>
        <taxon>Pukyongiella</taxon>
    </lineage>
</organism>
<dbReference type="AlphaFoldDB" id="A0A2S0MUX7"/>
<keyword evidence="3 4" id="KW-0408">Iron</keyword>
<feature type="domain" description="Cytochrome c" evidence="6">
    <location>
        <begin position="44"/>
        <end position="156"/>
    </location>
</feature>
<evidence type="ECO:0000256" key="2">
    <source>
        <dbReference type="ARBA" id="ARBA00022723"/>
    </source>
</evidence>
<keyword evidence="2 4" id="KW-0479">Metal-binding</keyword>
<evidence type="ECO:0000256" key="1">
    <source>
        <dbReference type="ARBA" id="ARBA00022617"/>
    </source>
</evidence>
<dbReference type="EMBL" id="CP027665">
    <property type="protein sequence ID" value="AVO39662.1"/>
    <property type="molecule type" value="Genomic_DNA"/>
</dbReference>
<feature type="chain" id="PRO_5015751626" evidence="5">
    <location>
        <begin position="18"/>
        <end position="158"/>
    </location>
</feature>
<keyword evidence="5" id="KW-0732">Signal</keyword>
<dbReference type="InterPro" id="IPR030999">
    <property type="entry name" value="Thiosulf_SoxX"/>
</dbReference>
<evidence type="ECO:0000313" key="7">
    <source>
        <dbReference type="EMBL" id="AVO39662.1"/>
    </source>
</evidence>
<proteinExistence type="predicted"/>
<evidence type="ECO:0000256" key="4">
    <source>
        <dbReference type="PROSITE-ProRule" id="PRU00433"/>
    </source>
</evidence>
<accession>A0A2S0MUX7</accession>
<protein>
    <submittedName>
        <fullName evidence="7">Sulfur oxidation c-type cytochrome SoxX</fullName>
    </submittedName>
</protein>
<dbReference type="RefSeq" id="WP_106473966.1">
    <property type="nucleotide sequence ID" value="NZ_CP027665.1"/>
</dbReference>
<dbReference type="Proteomes" id="UP000237655">
    <property type="component" value="Chromosome"/>
</dbReference>
<dbReference type="PROSITE" id="PS51007">
    <property type="entry name" value="CYTC"/>
    <property type="match status" value="1"/>
</dbReference>
<dbReference type="Gene3D" id="1.10.760.10">
    <property type="entry name" value="Cytochrome c-like domain"/>
    <property type="match status" value="1"/>
</dbReference>
<dbReference type="NCBIfam" id="TIGR04485">
    <property type="entry name" value="thiosulf_SoxX"/>
    <property type="match status" value="1"/>
</dbReference>
<dbReference type="InterPro" id="IPR036909">
    <property type="entry name" value="Cyt_c-like_dom_sf"/>
</dbReference>
<evidence type="ECO:0000256" key="3">
    <source>
        <dbReference type="ARBA" id="ARBA00023004"/>
    </source>
</evidence>
<evidence type="ECO:0000313" key="8">
    <source>
        <dbReference type="Proteomes" id="UP000237655"/>
    </source>
</evidence>
<evidence type="ECO:0000259" key="6">
    <source>
        <dbReference type="PROSITE" id="PS51007"/>
    </source>
</evidence>
<evidence type="ECO:0000256" key="5">
    <source>
        <dbReference type="SAM" id="SignalP"/>
    </source>
</evidence>
<dbReference type="InterPro" id="IPR009056">
    <property type="entry name" value="Cyt_c-like_dom"/>
</dbReference>
<dbReference type="GO" id="GO:0009055">
    <property type="term" value="F:electron transfer activity"/>
    <property type="evidence" value="ECO:0007669"/>
    <property type="project" value="InterPro"/>
</dbReference>
<reference evidence="8" key="1">
    <citation type="submission" date="2018-03" db="EMBL/GenBank/DDBJ databases">
        <title>Genomic analysis of the strain SH-1 isolated from shrimp intestine.</title>
        <authorList>
            <person name="Kim Y.-S."/>
            <person name="Kim S.-E."/>
            <person name="Kim K.-H."/>
        </authorList>
    </citation>
    <scope>NUCLEOTIDE SEQUENCE [LARGE SCALE GENOMIC DNA]</scope>
    <source>
        <strain evidence="8">SH-1</strain>
    </source>
</reference>
<name>A0A2S0MUX7_9RHOB</name>
<keyword evidence="1 4" id="KW-0349">Heme</keyword>
<dbReference type="KEGG" id="thas:C6Y53_05085"/>
<keyword evidence="8" id="KW-1185">Reference proteome</keyword>
<dbReference type="SUPFAM" id="SSF46626">
    <property type="entry name" value="Cytochrome c"/>
    <property type="match status" value="1"/>
</dbReference>
<sequence>MKQIIATVIAVAVPAMAATADETAPADVVNADGIVEQSLTGVPGDPENGAVIMKTKSAGNCISCHEVTALKDAQWHGNIGPVLDGAGDRWEEAQLRAILTDAKSVFPDSMMPSYYKVDGFTRPGDAFTGKAPSGPLEPLLNAQQIEDVIAFLLTQKES</sequence>
<gene>
    <name evidence="7" type="primary">soxX</name>
    <name evidence="7" type="ORF">C6Y53_05085</name>
</gene>
<dbReference type="GO" id="GO:0020037">
    <property type="term" value="F:heme binding"/>
    <property type="evidence" value="ECO:0007669"/>
    <property type="project" value="InterPro"/>
</dbReference>
<dbReference type="Pfam" id="PF00034">
    <property type="entry name" value="Cytochrom_C"/>
    <property type="match status" value="1"/>
</dbReference>